<sequence length="209" mass="22739">MASTNHASQAPGGYSPASILGALLANSPESNMTLHELTSGHNVPSTQPSIDDTCLPWWTVCCGCSCKSAGHECNCAGEGCERGIVAQVKASRSGVGASVEMPYYGLEGMVAHNYDECLRQKISASVRDVFRRHNERYAVWLQANAARIPPGVSLDQLFQDLDSFTEKVLQAVHEAIGQMINLCVMTFFNYIDLDLAVRTKTVRRLGFPL</sequence>
<accession>A0ACC1RNE2</accession>
<name>A0ACC1RNE2_9HYPO</name>
<keyword evidence="2" id="KW-1185">Reference proteome</keyword>
<protein>
    <submittedName>
        <fullName evidence="1">Uncharacterized protein</fullName>
    </submittedName>
</protein>
<evidence type="ECO:0000313" key="2">
    <source>
        <dbReference type="Proteomes" id="UP001148629"/>
    </source>
</evidence>
<organism evidence="1 2">
    <name type="scientific">Fusarium decemcellulare</name>
    <dbReference type="NCBI Taxonomy" id="57161"/>
    <lineage>
        <taxon>Eukaryota</taxon>
        <taxon>Fungi</taxon>
        <taxon>Dikarya</taxon>
        <taxon>Ascomycota</taxon>
        <taxon>Pezizomycotina</taxon>
        <taxon>Sordariomycetes</taxon>
        <taxon>Hypocreomycetidae</taxon>
        <taxon>Hypocreales</taxon>
        <taxon>Nectriaceae</taxon>
        <taxon>Fusarium</taxon>
        <taxon>Fusarium decemcellulare species complex</taxon>
    </lineage>
</organism>
<reference evidence="1" key="1">
    <citation type="submission" date="2022-08" db="EMBL/GenBank/DDBJ databases">
        <title>Genome Sequence of Fusarium decemcellulare.</title>
        <authorList>
            <person name="Buettner E."/>
        </authorList>
    </citation>
    <scope>NUCLEOTIDE SEQUENCE</scope>
    <source>
        <strain evidence="1">Babe19</strain>
    </source>
</reference>
<proteinExistence type="predicted"/>
<comment type="caution">
    <text evidence="1">The sequence shown here is derived from an EMBL/GenBank/DDBJ whole genome shotgun (WGS) entry which is preliminary data.</text>
</comment>
<dbReference type="EMBL" id="JANRMS010002604">
    <property type="protein sequence ID" value="KAJ3521739.1"/>
    <property type="molecule type" value="Genomic_DNA"/>
</dbReference>
<dbReference type="Proteomes" id="UP001148629">
    <property type="component" value="Unassembled WGS sequence"/>
</dbReference>
<gene>
    <name evidence="1" type="ORF">NM208_g13155</name>
</gene>
<evidence type="ECO:0000313" key="1">
    <source>
        <dbReference type="EMBL" id="KAJ3521739.1"/>
    </source>
</evidence>